<accession>A0A1I7Y8X8</accession>
<dbReference type="WBParaSite" id="L893_g13845.t1">
    <property type="protein sequence ID" value="L893_g13845.t1"/>
    <property type="gene ID" value="L893_g13845"/>
</dbReference>
<evidence type="ECO:0000313" key="3">
    <source>
        <dbReference type="WBParaSite" id="L893_g13845.t1"/>
    </source>
</evidence>
<dbReference type="AlphaFoldDB" id="A0A1I7Y8X8"/>
<dbReference type="Proteomes" id="UP000095287">
    <property type="component" value="Unplaced"/>
</dbReference>
<sequence length="143" mass="15743">MTSIAAVLTISLALSLCAAQTPEPSDRVTACEDTKYGKICVEAIVEEGKEGFRLIGTFKDKKIFSTHVSTADPAPINVPLGDLLKLKLYIYDIQLNFAAKQGSFKTRGEIFVTLYKKPVGKFYIGKFTIENGKIKFNGKDRST</sequence>
<evidence type="ECO:0000256" key="1">
    <source>
        <dbReference type="SAM" id="SignalP"/>
    </source>
</evidence>
<organism evidence="2 3">
    <name type="scientific">Steinernema glaseri</name>
    <dbReference type="NCBI Taxonomy" id="37863"/>
    <lineage>
        <taxon>Eukaryota</taxon>
        <taxon>Metazoa</taxon>
        <taxon>Ecdysozoa</taxon>
        <taxon>Nematoda</taxon>
        <taxon>Chromadorea</taxon>
        <taxon>Rhabditida</taxon>
        <taxon>Tylenchina</taxon>
        <taxon>Panagrolaimomorpha</taxon>
        <taxon>Strongyloidoidea</taxon>
        <taxon>Steinernematidae</taxon>
        <taxon>Steinernema</taxon>
    </lineage>
</organism>
<feature type="chain" id="PRO_5009311944" evidence="1">
    <location>
        <begin position="20"/>
        <end position="143"/>
    </location>
</feature>
<keyword evidence="1" id="KW-0732">Signal</keyword>
<proteinExistence type="predicted"/>
<protein>
    <submittedName>
        <fullName evidence="3">Secreted protein</fullName>
    </submittedName>
</protein>
<feature type="signal peptide" evidence="1">
    <location>
        <begin position="1"/>
        <end position="19"/>
    </location>
</feature>
<name>A0A1I7Y8X8_9BILA</name>
<evidence type="ECO:0000313" key="2">
    <source>
        <dbReference type="Proteomes" id="UP000095287"/>
    </source>
</evidence>
<keyword evidence="2" id="KW-1185">Reference proteome</keyword>
<reference evidence="3" key="1">
    <citation type="submission" date="2016-11" db="UniProtKB">
        <authorList>
            <consortium name="WormBaseParasite"/>
        </authorList>
    </citation>
    <scope>IDENTIFICATION</scope>
</reference>